<dbReference type="PIRSF" id="PIRSF015853">
    <property type="entry name" value="Pep_DppA"/>
    <property type="match status" value="1"/>
</dbReference>
<dbReference type="InterPro" id="IPR036177">
    <property type="entry name" value="Peptidase_M55_sf"/>
</dbReference>
<accession>A0ABS7PJX3</accession>
<evidence type="ECO:0000256" key="1">
    <source>
        <dbReference type="SAM" id="SignalP"/>
    </source>
</evidence>
<evidence type="ECO:0000313" key="2">
    <source>
        <dbReference type="EMBL" id="MBY8821592.1"/>
    </source>
</evidence>
<name>A0ABS7PJX3_9SPHN</name>
<dbReference type="EMBL" id="JAINVV010000003">
    <property type="protein sequence ID" value="MBY8821592.1"/>
    <property type="molecule type" value="Genomic_DNA"/>
</dbReference>
<feature type="chain" id="PRO_5046820057" evidence="1">
    <location>
        <begin position="33"/>
        <end position="309"/>
    </location>
</feature>
<dbReference type="Pfam" id="PF04951">
    <property type="entry name" value="Peptidase_M55"/>
    <property type="match status" value="1"/>
</dbReference>
<sequence length="309" mass="33034">MPIRSQTFRGFIAAALPGMAMLAALQPAEAQAQGKRIFISIDMEGIAGAVTPNQISGTGIDYQRQRKIMTDELLAAIAGAREGGATEFVIADAHGDMQNILIEELPADVRLIRGSPRPLMMMEGIQNGRYDGAIFIGYHSSASNPRGVRAHTFSSARISEVKLNGVPASEGSMNAALAAQYGVPVILATGDDAAVEELAPVIPGAETVAVKRNIGFHAAENLVPAEAQRQIRAAATKAVQKSAQIKVAKAAQPVTIDLTFHFYRPAELLAYLPNVERTGARSVRWKSADMASAMKFMEFAMSYNVELQP</sequence>
<keyword evidence="3" id="KW-1185">Reference proteome</keyword>
<organism evidence="2 3">
    <name type="scientific">Sphingomonas colocasiae</name>
    <dbReference type="NCBI Taxonomy" id="1848973"/>
    <lineage>
        <taxon>Bacteria</taxon>
        <taxon>Pseudomonadati</taxon>
        <taxon>Pseudomonadota</taxon>
        <taxon>Alphaproteobacteria</taxon>
        <taxon>Sphingomonadales</taxon>
        <taxon>Sphingomonadaceae</taxon>
        <taxon>Sphingomonas</taxon>
    </lineage>
</organism>
<keyword evidence="1" id="KW-0732">Signal</keyword>
<feature type="signal peptide" evidence="1">
    <location>
        <begin position="1"/>
        <end position="32"/>
    </location>
</feature>
<reference evidence="2 3" key="1">
    <citation type="submission" date="2021-08" db="EMBL/GenBank/DDBJ databases">
        <authorList>
            <person name="Tuo L."/>
        </authorList>
    </citation>
    <scope>NUCLEOTIDE SEQUENCE [LARGE SCALE GENOMIC DNA]</scope>
    <source>
        <strain evidence="2 3">JCM 31229</strain>
    </source>
</reference>
<evidence type="ECO:0000313" key="3">
    <source>
        <dbReference type="Proteomes" id="UP000706039"/>
    </source>
</evidence>
<gene>
    <name evidence="2" type="ORF">K7G82_04765</name>
</gene>
<dbReference type="SUPFAM" id="SSF63992">
    <property type="entry name" value="Dipeptide transport protein"/>
    <property type="match status" value="1"/>
</dbReference>
<dbReference type="InterPro" id="IPR027476">
    <property type="entry name" value="DppA_N"/>
</dbReference>
<comment type="caution">
    <text evidence="2">The sequence shown here is derived from an EMBL/GenBank/DDBJ whole genome shotgun (WGS) entry which is preliminary data.</text>
</comment>
<dbReference type="InterPro" id="IPR007035">
    <property type="entry name" value="Peptidase_M55"/>
</dbReference>
<proteinExistence type="predicted"/>
<protein>
    <submittedName>
        <fullName evidence="2">M55 family metallopeptidase</fullName>
    </submittedName>
</protein>
<dbReference type="Proteomes" id="UP000706039">
    <property type="component" value="Unassembled WGS sequence"/>
</dbReference>
<dbReference type="Gene3D" id="3.40.50.10780">
    <property type="entry name" value="Dipeptide transport protein"/>
    <property type="match status" value="1"/>
</dbReference>
<dbReference type="CDD" id="cd08663">
    <property type="entry name" value="DAP_dppA_1"/>
    <property type="match status" value="1"/>
</dbReference>
<dbReference type="Gene3D" id="3.30.1360.130">
    <property type="entry name" value="Dipeptide transport protein"/>
    <property type="match status" value="1"/>
</dbReference>
<dbReference type="RefSeq" id="WP_222988697.1">
    <property type="nucleotide sequence ID" value="NZ_JAINVV010000003.1"/>
</dbReference>